<evidence type="ECO:0000256" key="5">
    <source>
        <dbReference type="ARBA" id="ARBA00022840"/>
    </source>
</evidence>
<dbReference type="InterPro" id="IPR003439">
    <property type="entry name" value="ABC_transporter-like_ATP-bd"/>
</dbReference>
<comment type="caution">
    <text evidence="9">The sequence shown here is derived from an EMBL/GenBank/DDBJ whole genome shotgun (WGS) entry which is preliminary data.</text>
</comment>
<keyword evidence="3" id="KW-0813">Transport</keyword>
<feature type="domain" description="ABC transporter" evidence="8">
    <location>
        <begin position="7"/>
        <end position="253"/>
    </location>
</feature>
<keyword evidence="4" id="KW-0547">Nucleotide-binding</keyword>
<dbReference type="InterPro" id="IPR050319">
    <property type="entry name" value="ABC_transp_ATP-bind"/>
</dbReference>
<comment type="subcellular location">
    <subcellularLocation>
        <location evidence="1">Cell membrane</location>
        <topology evidence="1">Peripheral membrane protein</topology>
    </subcellularLocation>
</comment>
<dbReference type="SUPFAM" id="SSF52540">
    <property type="entry name" value="P-loop containing nucleoside triphosphate hydrolases"/>
    <property type="match status" value="1"/>
</dbReference>
<dbReference type="PROSITE" id="PS50893">
    <property type="entry name" value="ABC_TRANSPORTER_2"/>
    <property type="match status" value="1"/>
</dbReference>
<dbReference type="PANTHER" id="PTHR43776">
    <property type="entry name" value="TRANSPORT ATP-BINDING PROTEIN"/>
    <property type="match status" value="1"/>
</dbReference>
<name>A0ABW5TKT5_9ENTE</name>
<evidence type="ECO:0000313" key="10">
    <source>
        <dbReference type="Proteomes" id="UP001597427"/>
    </source>
</evidence>
<evidence type="ECO:0000259" key="8">
    <source>
        <dbReference type="PROSITE" id="PS50893"/>
    </source>
</evidence>
<evidence type="ECO:0000256" key="2">
    <source>
        <dbReference type="ARBA" id="ARBA00005417"/>
    </source>
</evidence>
<evidence type="ECO:0000256" key="3">
    <source>
        <dbReference type="ARBA" id="ARBA00022448"/>
    </source>
</evidence>
<reference evidence="10" key="1">
    <citation type="journal article" date="2019" name="Int. J. Syst. Evol. Microbiol.">
        <title>The Global Catalogue of Microorganisms (GCM) 10K type strain sequencing project: providing services to taxonomists for standard genome sequencing and annotation.</title>
        <authorList>
            <consortium name="The Broad Institute Genomics Platform"/>
            <consortium name="The Broad Institute Genome Sequencing Center for Infectious Disease"/>
            <person name="Wu L."/>
            <person name="Ma J."/>
        </authorList>
    </citation>
    <scope>NUCLEOTIDE SEQUENCE [LARGE SCALE GENOMIC DNA]</scope>
    <source>
        <strain evidence="10">TISTR 932</strain>
    </source>
</reference>
<gene>
    <name evidence="9" type="ORF">ACFSR0_09640</name>
</gene>
<evidence type="ECO:0000256" key="6">
    <source>
        <dbReference type="ARBA" id="ARBA00022856"/>
    </source>
</evidence>
<dbReference type="SMART" id="SM00382">
    <property type="entry name" value="AAA"/>
    <property type="match status" value="1"/>
</dbReference>
<dbReference type="InterPro" id="IPR003593">
    <property type="entry name" value="AAA+_ATPase"/>
</dbReference>
<evidence type="ECO:0000313" key="9">
    <source>
        <dbReference type="EMBL" id="MFD2729679.1"/>
    </source>
</evidence>
<keyword evidence="7" id="KW-0653">Protein transport</keyword>
<dbReference type="InterPro" id="IPR013563">
    <property type="entry name" value="Oligopep_ABC_C"/>
</dbReference>
<dbReference type="Pfam" id="PF00005">
    <property type="entry name" value="ABC_tran"/>
    <property type="match status" value="1"/>
</dbReference>
<dbReference type="PANTHER" id="PTHR43776:SF7">
    <property type="entry name" value="D,D-DIPEPTIDE TRANSPORT ATP-BINDING PROTEIN DDPF-RELATED"/>
    <property type="match status" value="1"/>
</dbReference>
<evidence type="ECO:0000256" key="4">
    <source>
        <dbReference type="ARBA" id="ARBA00022741"/>
    </source>
</evidence>
<dbReference type="Gene3D" id="3.40.50.300">
    <property type="entry name" value="P-loop containing nucleotide triphosphate hydrolases"/>
    <property type="match status" value="1"/>
</dbReference>
<evidence type="ECO:0000256" key="7">
    <source>
        <dbReference type="ARBA" id="ARBA00022927"/>
    </source>
</evidence>
<keyword evidence="5 9" id="KW-0067">ATP-binding</keyword>
<keyword evidence="6" id="KW-0571">Peptide transport</keyword>
<dbReference type="GO" id="GO:0005524">
    <property type="term" value="F:ATP binding"/>
    <property type="evidence" value="ECO:0007669"/>
    <property type="project" value="UniProtKB-KW"/>
</dbReference>
<keyword evidence="10" id="KW-1185">Reference proteome</keyword>
<proteinExistence type="inferred from homology"/>
<organism evidence="9 10">
    <name type="scientific">Enterococcus camelliae</name>
    <dbReference type="NCBI Taxonomy" id="453959"/>
    <lineage>
        <taxon>Bacteria</taxon>
        <taxon>Bacillati</taxon>
        <taxon>Bacillota</taxon>
        <taxon>Bacilli</taxon>
        <taxon>Lactobacillales</taxon>
        <taxon>Enterococcaceae</taxon>
        <taxon>Enterococcus</taxon>
    </lineage>
</organism>
<dbReference type="Proteomes" id="UP001597427">
    <property type="component" value="Unassembled WGS sequence"/>
</dbReference>
<comment type="similarity">
    <text evidence="2">Belongs to the ABC transporter superfamily.</text>
</comment>
<dbReference type="Pfam" id="PF08352">
    <property type="entry name" value="oligo_HPY"/>
    <property type="match status" value="1"/>
</dbReference>
<dbReference type="PROSITE" id="PS00211">
    <property type="entry name" value="ABC_TRANSPORTER_1"/>
    <property type="match status" value="1"/>
</dbReference>
<protein>
    <submittedName>
        <fullName evidence="9">ABC transporter ATP-binding protein</fullName>
    </submittedName>
</protein>
<dbReference type="InterPro" id="IPR027417">
    <property type="entry name" value="P-loop_NTPase"/>
</dbReference>
<accession>A0ABW5TKT5</accession>
<sequence length="324" mass="36767">MNKNPIIQIKGVKKVYNQGKANEVRAVDDITFDIYEGETFGLVGESGSGKSTTGKLLMKLEEITDGQIIFLGDNIQNKKNRKDLLAFRKNIQMIFQDPYASLNPRLTVKEIIGGPLEVHQLVKNKKERDDRVYELLDLVGLNRSFANRYPREFSGGQCQRIGIARAIALEPKCIIADEAISALDVSIQAQIVNLLRSLKKKENLTYLFIAHDLSMVKYISDRIGVMNRGKLLELATADDIYHYPLHQYTESLLSAIPEPDPISEKTRTRIGYDETKITYDENDPAVGLYEIVPGHFVYCHQQEIAMYQEKHETLKAKQETAVFS</sequence>
<dbReference type="CDD" id="cd03257">
    <property type="entry name" value="ABC_NikE_OppD_transporters"/>
    <property type="match status" value="1"/>
</dbReference>
<dbReference type="EMBL" id="JBHUMO010000056">
    <property type="protein sequence ID" value="MFD2729679.1"/>
    <property type="molecule type" value="Genomic_DNA"/>
</dbReference>
<dbReference type="InterPro" id="IPR017871">
    <property type="entry name" value="ABC_transporter-like_CS"/>
</dbReference>
<dbReference type="RefSeq" id="WP_379982263.1">
    <property type="nucleotide sequence ID" value="NZ_JBHUMO010000056.1"/>
</dbReference>
<evidence type="ECO:0000256" key="1">
    <source>
        <dbReference type="ARBA" id="ARBA00004202"/>
    </source>
</evidence>